<keyword evidence="7" id="KW-0012">Acyltransferase</keyword>
<evidence type="ECO:0000256" key="1">
    <source>
        <dbReference type="ARBA" id="ARBA00004496"/>
    </source>
</evidence>
<dbReference type="EMBL" id="KP869695">
    <property type="protein sequence ID" value="AKC94966.1"/>
    <property type="molecule type" value="Genomic_DNA"/>
</dbReference>
<dbReference type="PANTHER" id="PTHR11735:SF14">
    <property type="entry name" value="TRNA N6-ADENOSINE THREONYLCARBAMOYLTRANSFERASE"/>
    <property type="match status" value="1"/>
</dbReference>
<evidence type="ECO:0000256" key="3">
    <source>
        <dbReference type="ARBA" id="ARBA00022490"/>
    </source>
</evidence>
<dbReference type="HAMAP" id="MF_01446">
    <property type="entry name" value="Kae1"/>
    <property type="match status" value="1"/>
</dbReference>
<dbReference type="AlphaFoldDB" id="A0A0F6PX56"/>
<organism evidence="10">
    <name type="scientific">uncultured organism</name>
    <dbReference type="NCBI Taxonomy" id="155900"/>
    <lineage>
        <taxon>unclassified sequences</taxon>
        <taxon>environmental samples</taxon>
    </lineage>
</organism>
<dbReference type="InterPro" id="IPR017860">
    <property type="entry name" value="Peptidase_M22_CS"/>
</dbReference>
<dbReference type="NCBIfam" id="NF007174">
    <property type="entry name" value="PRK09605.1"/>
    <property type="match status" value="1"/>
</dbReference>
<dbReference type="Pfam" id="PF00814">
    <property type="entry name" value="TsaD"/>
    <property type="match status" value="1"/>
</dbReference>
<name>A0A0F6PX56_9ZZZZ</name>
<dbReference type="FunFam" id="3.30.420.40:FF:000038">
    <property type="entry name" value="Probable tRNA N6-adenosine threonylcarbamoyltransferase"/>
    <property type="match status" value="1"/>
</dbReference>
<keyword evidence="3" id="KW-0963">Cytoplasm</keyword>
<dbReference type="NCBIfam" id="TIGR03722">
    <property type="entry name" value="arch_KAE1"/>
    <property type="match status" value="1"/>
</dbReference>
<dbReference type="PRINTS" id="PR00789">
    <property type="entry name" value="OSIALOPTASE"/>
</dbReference>
<comment type="catalytic activity">
    <reaction evidence="8">
        <text>L-threonylcarbamoyladenylate + adenosine(37) in tRNA = N(6)-L-threonylcarbamoyladenosine(37) in tRNA + AMP + H(+)</text>
        <dbReference type="Rhea" id="RHEA:37059"/>
        <dbReference type="Rhea" id="RHEA-COMP:10162"/>
        <dbReference type="Rhea" id="RHEA-COMP:10163"/>
        <dbReference type="ChEBI" id="CHEBI:15378"/>
        <dbReference type="ChEBI" id="CHEBI:73682"/>
        <dbReference type="ChEBI" id="CHEBI:74411"/>
        <dbReference type="ChEBI" id="CHEBI:74418"/>
        <dbReference type="ChEBI" id="CHEBI:456215"/>
        <dbReference type="EC" id="2.3.1.234"/>
    </reaction>
</comment>
<evidence type="ECO:0000256" key="8">
    <source>
        <dbReference type="ARBA" id="ARBA00048117"/>
    </source>
</evidence>
<dbReference type="PANTHER" id="PTHR11735">
    <property type="entry name" value="TRNA N6-ADENOSINE THREONYLCARBAMOYLTRANSFERASE"/>
    <property type="match status" value="1"/>
</dbReference>
<dbReference type="PROSITE" id="PS01016">
    <property type="entry name" value="GLYCOPROTEASE"/>
    <property type="match status" value="1"/>
</dbReference>
<comment type="subcellular location">
    <subcellularLocation>
        <location evidence="1">Cytoplasm</location>
    </subcellularLocation>
</comment>
<proteinExistence type="inferred from homology"/>
<dbReference type="GO" id="GO:0000408">
    <property type="term" value="C:EKC/KEOPS complex"/>
    <property type="evidence" value="ECO:0007669"/>
    <property type="project" value="InterPro"/>
</dbReference>
<dbReference type="InterPro" id="IPR034680">
    <property type="entry name" value="Kae1_archaea_euk"/>
</dbReference>
<dbReference type="GO" id="GO:0002949">
    <property type="term" value="P:tRNA threonylcarbamoyladenosine modification"/>
    <property type="evidence" value="ECO:0007669"/>
    <property type="project" value="InterPro"/>
</dbReference>
<evidence type="ECO:0000256" key="2">
    <source>
        <dbReference type="ARBA" id="ARBA00012156"/>
    </source>
</evidence>
<dbReference type="Gene3D" id="3.30.420.40">
    <property type="match status" value="2"/>
</dbReference>
<dbReference type="EC" id="2.3.1.234" evidence="2"/>
<keyword evidence="5" id="KW-0819">tRNA processing</keyword>
<dbReference type="InterPro" id="IPR043129">
    <property type="entry name" value="ATPase_NBD"/>
</dbReference>
<dbReference type="InterPro" id="IPR000905">
    <property type="entry name" value="Gcp-like_dom"/>
</dbReference>
<keyword evidence="6" id="KW-0479">Metal-binding</keyword>
<accession>A0A0F6PX56</accession>
<evidence type="ECO:0000256" key="6">
    <source>
        <dbReference type="ARBA" id="ARBA00022723"/>
    </source>
</evidence>
<evidence type="ECO:0000313" key="10">
    <source>
        <dbReference type="EMBL" id="AKC94966.1"/>
    </source>
</evidence>
<dbReference type="GO" id="GO:0061711">
    <property type="term" value="F:tRNA N(6)-L-threonylcarbamoyladenine synthase activity"/>
    <property type="evidence" value="ECO:0007669"/>
    <property type="project" value="UniProtKB-EC"/>
</dbReference>
<protein>
    <recommendedName>
        <fullName evidence="2">N(6)-L-threonylcarbamoyladenine synthase</fullName>
        <ecNumber evidence="2">2.3.1.234</ecNumber>
    </recommendedName>
</protein>
<dbReference type="SUPFAM" id="SSF53067">
    <property type="entry name" value="Actin-like ATPase domain"/>
    <property type="match status" value="1"/>
</dbReference>
<dbReference type="GO" id="GO:0046872">
    <property type="term" value="F:metal ion binding"/>
    <property type="evidence" value="ECO:0007669"/>
    <property type="project" value="UniProtKB-KW"/>
</dbReference>
<evidence type="ECO:0000259" key="9">
    <source>
        <dbReference type="Pfam" id="PF00814"/>
    </source>
</evidence>
<dbReference type="InterPro" id="IPR017861">
    <property type="entry name" value="KAE1/TsaD"/>
</dbReference>
<evidence type="ECO:0000256" key="7">
    <source>
        <dbReference type="ARBA" id="ARBA00023315"/>
    </source>
</evidence>
<keyword evidence="4" id="KW-0808">Transferase</keyword>
<reference evidence="10" key="1">
    <citation type="journal article" date="2015" name="Nature">
        <title>Complex archaea that bridge the gap between prokaryotes and eukaryotes.</title>
        <authorList>
            <person name="Spang A."/>
            <person name="Saw J.H."/>
            <person name="Jorgensen S.L."/>
            <person name="Zaremba-Niedzwiedzka K."/>
            <person name="Martijn J."/>
            <person name="Lind A.E."/>
            <person name="van Eijk R."/>
            <person name="Schleper C."/>
            <person name="Guy L."/>
            <person name="Ettema T.J."/>
        </authorList>
    </citation>
    <scope>NUCLEOTIDE SEQUENCE</scope>
</reference>
<evidence type="ECO:0000256" key="4">
    <source>
        <dbReference type="ARBA" id="ARBA00022679"/>
    </source>
</evidence>
<dbReference type="NCBIfam" id="TIGR00329">
    <property type="entry name" value="gcp_kae1"/>
    <property type="match status" value="1"/>
</dbReference>
<feature type="domain" description="Gcp-like" evidence="9">
    <location>
        <begin position="26"/>
        <end position="300"/>
    </location>
</feature>
<sequence length="333" mass="35901">MTIIAIGIESSADKLGVGIVDSNGNILANFVRTYKPGIGLGVIPRDAARHHSDNVPELIKRSIEKAGINKSQIDIVCFTQGSGMGPCLRVDAVAARTLALMLDKPILGVNHQVAHVEIGRLLGKMDDPVVVYVSGGNSQVIAFAEGKYRVFGETLDIPVGNCLDVFGREMRFDNSKLPMGAVVEQMALKGKNYIELPYVVKGMDLSFSGILTAAINKGKEADININDLCMSLQETVFAMITEVSERALAHTGKEEILVTGGVAANTRLKEMLAGMAENHGAKFAGLPAATAIDNGAMIAWLGILMHQNGHEQSIEDTLVRQHFRPEEVDIIWR</sequence>
<evidence type="ECO:0000256" key="5">
    <source>
        <dbReference type="ARBA" id="ARBA00022694"/>
    </source>
</evidence>